<feature type="transmembrane region" description="Helical" evidence="1">
    <location>
        <begin position="31"/>
        <end position="50"/>
    </location>
</feature>
<keyword evidence="1" id="KW-1133">Transmembrane helix</keyword>
<sequence length="92" mass="10841">MSDNLENDQAERFVIGHEELIIKRRYEVLSILNDFLIAIWFLGGSILFLYPSMEKIAIWLFIIGSAQFLLRPTLRLASHIHLQRIPESSWER</sequence>
<evidence type="ECO:0000313" key="3">
    <source>
        <dbReference type="EMBL" id="KKN49011.1"/>
    </source>
</evidence>
<proteinExistence type="predicted"/>
<evidence type="ECO:0000256" key="1">
    <source>
        <dbReference type="SAM" id="Phobius"/>
    </source>
</evidence>
<keyword evidence="1" id="KW-0812">Transmembrane</keyword>
<dbReference type="AlphaFoldDB" id="A0A0F9TJ44"/>
<dbReference type="EMBL" id="LAZR01001191">
    <property type="protein sequence ID" value="KKN49011.1"/>
    <property type="molecule type" value="Genomic_DNA"/>
</dbReference>
<protein>
    <recommendedName>
        <fullName evidence="2">YrhK domain-containing protein</fullName>
    </recommendedName>
</protein>
<reference evidence="3" key="1">
    <citation type="journal article" date="2015" name="Nature">
        <title>Complex archaea that bridge the gap between prokaryotes and eukaryotes.</title>
        <authorList>
            <person name="Spang A."/>
            <person name="Saw J.H."/>
            <person name="Jorgensen S.L."/>
            <person name="Zaremba-Niedzwiedzka K."/>
            <person name="Martijn J."/>
            <person name="Lind A.E."/>
            <person name="van Eijk R."/>
            <person name="Schleper C."/>
            <person name="Guy L."/>
            <person name="Ettema T.J."/>
        </authorList>
    </citation>
    <scope>NUCLEOTIDE SEQUENCE</scope>
</reference>
<organism evidence="3">
    <name type="scientific">marine sediment metagenome</name>
    <dbReference type="NCBI Taxonomy" id="412755"/>
    <lineage>
        <taxon>unclassified sequences</taxon>
        <taxon>metagenomes</taxon>
        <taxon>ecological metagenomes</taxon>
    </lineage>
</organism>
<accession>A0A0F9TJ44</accession>
<dbReference type="InterPro" id="IPR025424">
    <property type="entry name" value="YrhK_domain"/>
</dbReference>
<dbReference type="Pfam" id="PF14145">
    <property type="entry name" value="YrhK"/>
    <property type="match status" value="1"/>
</dbReference>
<keyword evidence="1" id="KW-0472">Membrane</keyword>
<feature type="transmembrane region" description="Helical" evidence="1">
    <location>
        <begin position="56"/>
        <end position="74"/>
    </location>
</feature>
<name>A0A0F9TJ44_9ZZZZ</name>
<gene>
    <name evidence="3" type="ORF">LCGC14_0647200</name>
</gene>
<feature type="domain" description="YrhK" evidence="2">
    <location>
        <begin position="24"/>
        <end position="80"/>
    </location>
</feature>
<evidence type="ECO:0000259" key="2">
    <source>
        <dbReference type="Pfam" id="PF14145"/>
    </source>
</evidence>
<comment type="caution">
    <text evidence="3">The sequence shown here is derived from an EMBL/GenBank/DDBJ whole genome shotgun (WGS) entry which is preliminary data.</text>
</comment>